<evidence type="ECO:0000256" key="7">
    <source>
        <dbReference type="ARBA" id="ARBA00023002"/>
    </source>
</evidence>
<evidence type="ECO:0000313" key="13">
    <source>
        <dbReference type="Proteomes" id="UP000462435"/>
    </source>
</evidence>
<proteinExistence type="inferred from homology"/>
<keyword evidence="5" id="KW-0288">FMN</keyword>
<evidence type="ECO:0000256" key="9">
    <source>
        <dbReference type="ARBA" id="ARBA00031155"/>
    </source>
</evidence>
<keyword evidence="4" id="KW-0285">Flavoprotein</keyword>
<keyword evidence="6" id="KW-0547">Nucleotide-binding</keyword>
<dbReference type="PANTHER" id="PTHR42747">
    <property type="entry name" value="NITRONATE MONOOXYGENASE-RELATED"/>
    <property type="match status" value="1"/>
</dbReference>
<dbReference type="EMBL" id="WNDX01000130">
    <property type="protein sequence ID" value="KAF1041269.1"/>
    <property type="molecule type" value="Genomic_DNA"/>
</dbReference>
<evidence type="ECO:0000256" key="4">
    <source>
        <dbReference type="ARBA" id="ARBA00022630"/>
    </source>
</evidence>
<dbReference type="GO" id="GO:0018580">
    <property type="term" value="F:nitronate monooxygenase activity"/>
    <property type="evidence" value="ECO:0007669"/>
    <property type="project" value="InterPro"/>
</dbReference>
<gene>
    <name evidence="12" type="ORF">GAK35_03423</name>
</gene>
<dbReference type="Proteomes" id="UP000462435">
    <property type="component" value="Unassembled WGS sequence"/>
</dbReference>
<name>A0A7V8FU98_9BURK</name>
<keyword evidence="3" id="KW-0216">Detoxification</keyword>
<evidence type="ECO:0000256" key="10">
    <source>
        <dbReference type="ARBA" id="ARBA00049401"/>
    </source>
</evidence>
<keyword evidence="7" id="KW-0560">Oxidoreductase</keyword>
<comment type="caution">
    <text evidence="12">The sequence shown here is derived from an EMBL/GenBank/DDBJ whole genome shotgun (WGS) entry which is preliminary data.</text>
</comment>
<dbReference type="SUPFAM" id="SSF51412">
    <property type="entry name" value="Inosine monophosphate dehydrogenase (IMPDH)"/>
    <property type="match status" value="1"/>
</dbReference>
<evidence type="ECO:0000256" key="11">
    <source>
        <dbReference type="ARBA" id="ARBA00067136"/>
    </source>
</evidence>
<comment type="cofactor">
    <cofactor evidence="1">
        <name>FMN</name>
        <dbReference type="ChEBI" id="CHEBI:58210"/>
    </cofactor>
</comment>
<evidence type="ECO:0000313" key="12">
    <source>
        <dbReference type="EMBL" id="KAF1041269.1"/>
    </source>
</evidence>
<accession>A0A7V8FU98</accession>
<sequence length="358" mass="37867">MSNALLERLRIAYPIIQAPMAGSSTVPMAAAASNAGALGSLAFGASNAAQAREALAQMRGLTAQPFSVNFFCHWPAELDADKDQAWIRHLQPYLDEFGGEIATPLKEIYKSFVADRAMQTLMLEQPPAVVSFHFGLPAPAVIQELKQAGAFLIATATSLEEARLLEAAGIDAIVAQGIEAGGHRGVFDEHVDAEIGTFALVRLIARNSRLPVIAAGGIMDGDGIAAALQLGAQAVQMGTAFLLTKESSANEAYRTMLNSPRAEHTRISAAISGRRARGIVNRIISEIGAPSAPAIPAYPAAYDAAKQLHALASAKGDHEFAAHWAGQGAALIRDGYSTAELIQVLVEEWRVARNRIQG</sequence>
<evidence type="ECO:0000256" key="8">
    <source>
        <dbReference type="ARBA" id="ARBA00023033"/>
    </source>
</evidence>
<dbReference type="PANTHER" id="PTHR42747:SF3">
    <property type="entry name" value="NITRONATE MONOOXYGENASE-RELATED"/>
    <property type="match status" value="1"/>
</dbReference>
<evidence type="ECO:0000256" key="5">
    <source>
        <dbReference type="ARBA" id="ARBA00022643"/>
    </source>
</evidence>
<dbReference type="InterPro" id="IPR013785">
    <property type="entry name" value="Aldolase_TIM"/>
</dbReference>
<dbReference type="GO" id="GO:0009636">
    <property type="term" value="P:response to toxic substance"/>
    <property type="evidence" value="ECO:0007669"/>
    <property type="project" value="UniProtKB-KW"/>
</dbReference>
<dbReference type="FunFam" id="3.20.20.70:FF:000154">
    <property type="entry name" value="Probable nitronate monooxygenase"/>
    <property type="match status" value="1"/>
</dbReference>
<dbReference type="Pfam" id="PF03060">
    <property type="entry name" value="NMO"/>
    <property type="match status" value="1"/>
</dbReference>
<evidence type="ECO:0000256" key="6">
    <source>
        <dbReference type="ARBA" id="ARBA00022741"/>
    </source>
</evidence>
<organism evidence="12 13">
    <name type="scientific">Herbaspirillum frisingense</name>
    <dbReference type="NCBI Taxonomy" id="92645"/>
    <lineage>
        <taxon>Bacteria</taxon>
        <taxon>Pseudomonadati</taxon>
        <taxon>Pseudomonadota</taxon>
        <taxon>Betaproteobacteria</taxon>
        <taxon>Burkholderiales</taxon>
        <taxon>Oxalobacteraceae</taxon>
        <taxon>Herbaspirillum</taxon>
    </lineage>
</organism>
<reference evidence="13" key="1">
    <citation type="journal article" date="2020" name="MBio">
        <title>Horizontal gene transfer to a defensive symbiont with a reduced genome amongst a multipartite beetle microbiome.</title>
        <authorList>
            <person name="Waterworth S.C."/>
            <person name="Florez L.V."/>
            <person name="Rees E.R."/>
            <person name="Hertweck C."/>
            <person name="Kaltenpoth M."/>
            <person name="Kwan J.C."/>
        </authorList>
    </citation>
    <scope>NUCLEOTIDE SEQUENCE [LARGE SCALE GENOMIC DNA]</scope>
</reference>
<keyword evidence="8 12" id="KW-0503">Monooxygenase</keyword>
<dbReference type="AlphaFoldDB" id="A0A7V8FU98"/>
<dbReference type="CDD" id="cd04730">
    <property type="entry name" value="NPD_like"/>
    <property type="match status" value="1"/>
</dbReference>
<dbReference type="InterPro" id="IPR004136">
    <property type="entry name" value="NMO"/>
</dbReference>
<comment type="catalytic activity">
    <reaction evidence="10">
        <text>3 propionate 3-nitronate + 3 O2 + H2O = 3 3-oxopropanoate + 2 nitrate + nitrite + H2O2 + 3 H(+)</text>
        <dbReference type="Rhea" id="RHEA:57332"/>
        <dbReference type="ChEBI" id="CHEBI:15377"/>
        <dbReference type="ChEBI" id="CHEBI:15378"/>
        <dbReference type="ChEBI" id="CHEBI:15379"/>
        <dbReference type="ChEBI" id="CHEBI:16240"/>
        <dbReference type="ChEBI" id="CHEBI:16301"/>
        <dbReference type="ChEBI" id="CHEBI:17632"/>
        <dbReference type="ChEBI" id="CHEBI:33190"/>
        <dbReference type="ChEBI" id="CHEBI:136067"/>
    </reaction>
</comment>
<evidence type="ECO:0000256" key="3">
    <source>
        <dbReference type="ARBA" id="ARBA00022575"/>
    </source>
</evidence>
<evidence type="ECO:0000256" key="2">
    <source>
        <dbReference type="ARBA" id="ARBA00009881"/>
    </source>
</evidence>
<protein>
    <recommendedName>
        <fullName evidence="11">Nitronate monooxygenase</fullName>
    </recommendedName>
    <alternativeName>
        <fullName evidence="9">Propionate 3-nitronate monooxygenase</fullName>
    </alternativeName>
</protein>
<dbReference type="GO" id="GO:0000166">
    <property type="term" value="F:nucleotide binding"/>
    <property type="evidence" value="ECO:0007669"/>
    <property type="project" value="UniProtKB-KW"/>
</dbReference>
<dbReference type="Gene3D" id="3.20.20.70">
    <property type="entry name" value="Aldolase class I"/>
    <property type="match status" value="1"/>
</dbReference>
<evidence type="ECO:0000256" key="1">
    <source>
        <dbReference type="ARBA" id="ARBA00001917"/>
    </source>
</evidence>
<comment type="similarity">
    <text evidence="2">Belongs to the nitronate monooxygenase family. NMO class I subfamily.</text>
</comment>